<reference evidence="11 12" key="1">
    <citation type="submission" date="2019-03" db="EMBL/GenBank/DDBJ databases">
        <title>Draft genome sequences of novel Actinobacteria.</title>
        <authorList>
            <person name="Sahin N."/>
            <person name="Ay H."/>
            <person name="Saygin H."/>
        </authorList>
    </citation>
    <scope>NUCLEOTIDE SEQUENCE [LARGE SCALE GENOMIC DNA]</scope>
    <source>
        <strain evidence="11 12">DSM 45347</strain>
    </source>
</reference>
<evidence type="ECO:0000313" key="11">
    <source>
        <dbReference type="EMBL" id="TDC09289.1"/>
    </source>
</evidence>
<comment type="cofactor">
    <cofactor evidence="5 7 8">
        <name>NAD(+)</name>
        <dbReference type="ChEBI" id="CHEBI:57540"/>
    </cofactor>
    <text evidence="5 7 8">Binds 1 NAD(+) per subunit.</text>
</comment>
<dbReference type="RefSeq" id="WP_131943484.1">
    <property type="nucleotide sequence ID" value="NZ_BAAAMX010000008.1"/>
</dbReference>
<evidence type="ECO:0000256" key="7">
    <source>
        <dbReference type="PIRSR" id="PIRSR001109-2"/>
    </source>
</evidence>
<dbReference type="PROSITE" id="PS00739">
    <property type="entry name" value="ADOHCYASE_2"/>
    <property type="match status" value="1"/>
</dbReference>
<comment type="catalytic activity">
    <reaction evidence="5 8">
        <text>S-adenosyl-L-homocysteine + H2O = L-homocysteine + adenosine</text>
        <dbReference type="Rhea" id="RHEA:21708"/>
        <dbReference type="ChEBI" id="CHEBI:15377"/>
        <dbReference type="ChEBI" id="CHEBI:16335"/>
        <dbReference type="ChEBI" id="CHEBI:57856"/>
        <dbReference type="ChEBI" id="CHEBI:58199"/>
        <dbReference type="EC" id="3.13.2.1"/>
    </reaction>
</comment>
<keyword evidence="2 5" id="KW-0554">One-carbon metabolism</keyword>
<dbReference type="EC" id="3.13.2.1" evidence="5"/>
<feature type="binding site" evidence="5 7">
    <location>
        <position position="286"/>
    </location>
    <ligand>
        <name>NAD(+)</name>
        <dbReference type="ChEBI" id="CHEBI:57540"/>
    </ligand>
</feature>
<feature type="binding site" evidence="7">
    <location>
        <begin position="265"/>
        <end position="270"/>
    </location>
    <ligand>
        <name>NAD(+)</name>
        <dbReference type="ChEBI" id="CHEBI:57540"/>
    </ligand>
</feature>
<comment type="caution">
    <text evidence="11">The sequence shown here is derived from an EMBL/GenBank/DDBJ whole genome shotgun (WGS) entry which is preliminary data.</text>
</comment>
<dbReference type="Gene3D" id="3.40.50.1480">
    <property type="entry name" value="Adenosylhomocysteinase-like"/>
    <property type="match status" value="1"/>
</dbReference>
<dbReference type="EMBL" id="SMJW01000199">
    <property type="protein sequence ID" value="TDC09289.1"/>
    <property type="molecule type" value="Genomic_DNA"/>
</dbReference>
<feature type="binding site" evidence="5 6">
    <location>
        <position position="233"/>
    </location>
    <ligand>
        <name>substrate</name>
    </ligand>
</feature>
<evidence type="ECO:0000256" key="4">
    <source>
        <dbReference type="ARBA" id="ARBA00023027"/>
    </source>
</evidence>
<evidence type="ECO:0000256" key="8">
    <source>
        <dbReference type="RuleBase" id="RU000548"/>
    </source>
</evidence>
<feature type="binding site" evidence="5 7">
    <location>
        <position position="390"/>
    </location>
    <ligand>
        <name>NAD(+)</name>
        <dbReference type="ChEBI" id="CHEBI:57540"/>
    </ligand>
</feature>
<evidence type="ECO:0000256" key="5">
    <source>
        <dbReference type="HAMAP-Rule" id="MF_00563"/>
    </source>
</evidence>
<evidence type="ECO:0000256" key="9">
    <source>
        <dbReference type="RuleBase" id="RU004166"/>
    </source>
</evidence>
<dbReference type="FunFam" id="3.40.50.720:FF:000004">
    <property type="entry name" value="Adenosylhomocysteinase"/>
    <property type="match status" value="1"/>
</dbReference>
<dbReference type="PROSITE" id="PS00738">
    <property type="entry name" value="ADOHCYASE_1"/>
    <property type="match status" value="1"/>
</dbReference>
<feature type="binding site" evidence="5 7">
    <location>
        <begin position="342"/>
        <end position="344"/>
    </location>
    <ligand>
        <name>NAD(+)</name>
        <dbReference type="ChEBI" id="CHEBI:57540"/>
    </ligand>
</feature>
<protein>
    <recommendedName>
        <fullName evidence="5">Adenosylhomocysteinase</fullName>
        <ecNumber evidence="5">3.13.2.1</ecNumber>
    </recommendedName>
    <alternativeName>
        <fullName evidence="5">S-adenosyl-L-homocysteine hydrolase</fullName>
        <shortName evidence="5">AdoHcyase</shortName>
    </alternativeName>
</protein>
<dbReference type="PIRSF" id="PIRSF001109">
    <property type="entry name" value="Ad_hcy_hydrolase"/>
    <property type="match status" value="1"/>
</dbReference>
<dbReference type="Gene3D" id="3.40.50.720">
    <property type="entry name" value="NAD(P)-binding Rossmann-like Domain"/>
    <property type="match status" value="1"/>
</dbReference>
<gene>
    <name evidence="5" type="primary">ahcY</name>
    <name evidence="11" type="ORF">E1284_29790</name>
</gene>
<dbReference type="CDD" id="cd00401">
    <property type="entry name" value="SAHH"/>
    <property type="match status" value="1"/>
</dbReference>
<feature type="binding site" evidence="5">
    <location>
        <position position="234"/>
    </location>
    <ligand>
        <name>NAD(+)</name>
        <dbReference type="ChEBI" id="CHEBI:57540"/>
    </ligand>
</feature>
<dbReference type="Proteomes" id="UP000295431">
    <property type="component" value="Unassembled WGS sequence"/>
</dbReference>
<keyword evidence="12" id="KW-1185">Reference proteome</keyword>
<evidence type="ECO:0000256" key="6">
    <source>
        <dbReference type="PIRSR" id="PIRSR001109-1"/>
    </source>
</evidence>
<dbReference type="GO" id="GO:0071269">
    <property type="term" value="P:L-homocysteine biosynthetic process"/>
    <property type="evidence" value="ECO:0007669"/>
    <property type="project" value="UniProtKB-UniRule"/>
</dbReference>
<organism evidence="11 12">
    <name type="scientific">Actinomadura bangladeshensis</name>
    <dbReference type="NCBI Taxonomy" id="453573"/>
    <lineage>
        <taxon>Bacteria</taxon>
        <taxon>Bacillati</taxon>
        <taxon>Actinomycetota</taxon>
        <taxon>Actinomycetes</taxon>
        <taxon>Streptosporangiales</taxon>
        <taxon>Thermomonosporaceae</taxon>
        <taxon>Actinomadura</taxon>
    </lineage>
</organism>
<dbReference type="AlphaFoldDB" id="A0A4R4NJL1"/>
<dbReference type="Pfam" id="PF05221">
    <property type="entry name" value="AdoHcyase"/>
    <property type="match status" value="1"/>
</dbReference>
<comment type="pathway">
    <text evidence="5 8">Amino-acid biosynthesis; L-homocysteine biosynthesis; L-homocysteine from S-adenosyl-L-homocysteine: step 1/1.</text>
</comment>
<dbReference type="NCBIfam" id="NF004005">
    <property type="entry name" value="PRK05476.2-3"/>
    <property type="match status" value="1"/>
</dbReference>
<evidence type="ECO:0000256" key="2">
    <source>
        <dbReference type="ARBA" id="ARBA00022563"/>
    </source>
</evidence>
<keyword evidence="3 5" id="KW-0378">Hydrolase</keyword>
<comment type="subcellular location">
    <subcellularLocation>
        <location evidence="5">Cytoplasm</location>
    </subcellularLocation>
</comment>
<dbReference type="SUPFAM" id="SSF52283">
    <property type="entry name" value="Formate/glycerate dehydrogenase catalytic domain-like"/>
    <property type="match status" value="1"/>
</dbReference>
<feature type="binding site" evidence="5 6">
    <location>
        <position position="137"/>
    </location>
    <ligand>
        <name>substrate</name>
    </ligand>
</feature>
<dbReference type="UniPathway" id="UPA00314">
    <property type="reaction ID" value="UER00076"/>
</dbReference>
<dbReference type="HAMAP" id="MF_00563">
    <property type="entry name" value="AdoHcyase"/>
    <property type="match status" value="1"/>
</dbReference>
<feature type="binding site" evidence="7">
    <location>
        <position position="397"/>
    </location>
    <ligand>
        <name>NAD(+)</name>
        <dbReference type="ChEBI" id="CHEBI:57540"/>
    </ligand>
</feature>
<dbReference type="GO" id="GO:0006730">
    <property type="term" value="P:one-carbon metabolic process"/>
    <property type="evidence" value="ECO:0007669"/>
    <property type="project" value="UniProtKB-UniRule"/>
</dbReference>
<dbReference type="InterPro" id="IPR015878">
    <property type="entry name" value="Ado_hCys_hydrolase_NAD-bd"/>
</dbReference>
<dbReference type="SMART" id="SM00996">
    <property type="entry name" value="AdoHcyase"/>
    <property type="match status" value="1"/>
</dbReference>
<dbReference type="GO" id="GO:0033353">
    <property type="term" value="P:S-adenosylmethionine cycle"/>
    <property type="evidence" value="ECO:0007669"/>
    <property type="project" value="TreeGrafter"/>
</dbReference>
<dbReference type="SMART" id="SM00997">
    <property type="entry name" value="AdoHcyase_NAD"/>
    <property type="match status" value="1"/>
</dbReference>
<proteinExistence type="inferred from homology"/>
<comment type="similarity">
    <text evidence="1 5 9">Belongs to the adenosylhomocysteinase family.</text>
</comment>
<accession>A0A4R4NJL1</accession>
<dbReference type="InterPro" id="IPR036291">
    <property type="entry name" value="NAD(P)-bd_dom_sf"/>
</dbReference>
<dbReference type="GO" id="GO:0005829">
    <property type="term" value="C:cytosol"/>
    <property type="evidence" value="ECO:0007669"/>
    <property type="project" value="TreeGrafter"/>
</dbReference>
<evidence type="ECO:0000313" key="12">
    <source>
        <dbReference type="Proteomes" id="UP000295431"/>
    </source>
</evidence>
<evidence type="ECO:0000256" key="3">
    <source>
        <dbReference type="ARBA" id="ARBA00022801"/>
    </source>
</evidence>
<feature type="binding site" evidence="5">
    <location>
        <begin position="263"/>
        <end position="268"/>
    </location>
    <ligand>
        <name>NAD(+)</name>
        <dbReference type="ChEBI" id="CHEBI:57540"/>
    </ligand>
</feature>
<feature type="binding site" evidence="5 6">
    <location>
        <position position="199"/>
    </location>
    <ligand>
        <name>substrate</name>
    </ligand>
</feature>
<feature type="binding site" evidence="5 6">
    <location>
        <position position="53"/>
    </location>
    <ligand>
        <name>substrate</name>
    </ligand>
</feature>
<sequence length="476" mass="52003">MDYKVADLSLADFGRREIRLAEHEMPGLMAVREEYSAAKPLRGAKIMGSLHMTIQTAVLIETLVELGADVRWVSCNIFSTQDHAAAAIVVGRDGTAEDPKGVPVFAWKGETLEEYWWCTDQALQWPDGSGPNMILDDGGDATLLVHKGAEYEKAGAVPAAAEDDPEEWGIILDTLRRTIAEKPGRWTETAAAIKGVTEETTTGVHRLYEMAKAGTLAFPAINVNDSVTKSKFDNKYGCRHSVIDGLNRATDVLIGGKVAVVCGYGDVGKGCADALKGQGARVIVTEIDPICALQAAMDGFQVTTLDDVVDKADIFVTTTGNFNIITADHMRRMKHQAIVSNIGHFDNEIDMAGLAKIEGIEKIEIKPQVHEWRFADGHSIIVLAEGRLMNLGCATGHPSFVMSNSFTNQVIAQIELFTKTDEYPIGVYVLPKHLDEKVARLHLDALGVKLTELTKEQAAYIGVHVEGPYKPDHYRY</sequence>
<evidence type="ECO:0000259" key="10">
    <source>
        <dbReference type="SMART" id="SM00997"/>
    </source>
</evidence>
<feature type="binding site" evidence="5">
    <location>
        <position position="321"/>
    </location>
    <ligand>
        <name>NAD(+)</name>
        <dbReference type="ChEBI" id="CHEBI:57540"/>
    </ligand>
</feature>
<feature type="binding site" evidence="5 6">
    <location>
        <position position="229"/>
    </location>
    <ligand>
        <name>substrate</name>
    </ligand>
</feature>
<dbReference type="PANTHER" id="PTHR23420">
    <property type="entry name" value="ADENOSYLHOMOCYSTEINASE"/>
    <property type="match status" value="1"/>
</dbReference>
<dbReference type="GO" id="GO:0004013">
    <property type="term" value="F:adenosylhomocysteinase activity"/>
    <property type="evidence" value="ECO:0007669"/>
    <property type="project" value="UniProtKB-UniRule"/>
</dbReference>
<dbReference type="PANTHER" id="PTHR23420:SF0">
    <property type="entry name" value="ADENOSYLHOMOCYSTEINASE"/>
    <property type="match status" value="1"/>
</dbReference>
<dbReference type="Pfam" id="PF00670">
    <property type="entry name" value="AdoHcyase_NAD"/>
    <property type="match status" value="1"/>
</dbReference>
<dbReference type="InterPro" id="IPR000043">
    <property type="entry name" value="Adenosylhomocysteinase-like"/>
</dbReference>
<feature type="domain" description="S-adenosyl-L-homocysteine hydrolase NAD binding" evidence="10">
    <location>
        <begin position="234"/>
        <end position="396"/>
    </location>
</feature>
<keyword evidence="5" id="KW-0963">Cytoplasm</keyword>
<dbReference type="SUPFAM" id="SSF51735">
    <property type="entry name" value="NAD(P)-binding Rossmann-fold domains"/>
    <property type="match status" value="1"/>
</dbReference>
<dbReference type="NCBIfam" id="TIGR00936">
    <property type="entry name" value="ahcY"/>
    <property type="match status" value="1"/>
</dbReference>
<dbReference type="InterPro" id="IPR020082">
    <property type="entry name" value="S-Ado-L-homoCys_hydrolase_CS"/>
</dbReference>
<feature type="binding site" evidence="5 7">
    <location>
        <begin position="200"/>
        <end position="202"/>
    </location>
    <ligand>
        <name>NAD(+)</name>
        <dbReference type="ChEBI" id="CHEBI:57540"/>
    </ligand>
</feature>
<dbReference type="InterPro" id="IPR042172">
    <property type="entry name" value="Adenosylhomocyst_ase-like_sf"/>
</dbReference>
<evidence type="ECO:0000256" key="1">
    <source>
        <dbReference type="ARBA" id="ARBA00007122"/>
    </source>
</evidence>
<dbReference type="OrthoDB" id="9802717at2"/>
<name>A0A4R4NJL1_9ACTN</name>
<keyword evidence="4 5" id="KW-0520">NAD</keyword>
<comment type="function">
    <text evidence="5">May play a key role in the regulation of the intracellular concentration of adenosylhomocysteine.</text>
</comment>